<evidence type="ECO:0000313" key="1">
    <source>
        <dbReference type="EMBL" id="MFB2834011.1"/>
    </source>
</evidence>
<protein>
    <submittedName>
        <fullName evidence="1">Uncharacterized protein</fullName>
    </submittedName>
</protein>
<comment type="caution">
    <text evidence="1">The sequence shown here is derived from an EMBL/GenBank/DDBJ whole genome shotgun (WGS) entry which is preliminary data.</text>
</comment>
<gene>
    <name evidence="1" type="ORF">ACE1CA_05710</name>
</gene>
<evidence type="ECO:0000313" key="2">
    <source>
        <dbReference type="Proteomes" id="UP001576780"/>
    </source>
</evidence>
<dbReference type="Proteomes" id="UP001576780">
    <property type="component" value="Unassembled WGS sequence"/>
</dbReference>
<proteinExistence type="predicted"/>
<organism evidence="1 2">
    <name type="scientific">Floridaenema evergladense BLCC-F167</name>
    <dbReference type="NCBI Taxonomy" id="3153639"/>
    <lineage>
        <taxon>Bacteria</taxon>
        <taxon>Bacillati</taxon>
        <taxon>Cyanobacteriota</taxon>
        <taxon>Cyanophyceae</taxon>
        <taxon>Oscillatoriophycideae</taxon>
        <taxon>Aerosakkonematales</taxon>
        <taxon>Aerosakkonemataceae</taxon>
        <taxon>Floridanema</taxon>
        <taxon>Floridanema evergladense</taxon>
    </lineage>
</organism>
<dbReference type="RefSeq" id="WP_413276450.1">
    <property type="nucleotide sequence ID" value="NZ_JBHFNT010000048.1"/>
</dbReference>
<dbReference type="EMBL" id="JBHFNT010000048">
    <property type="protein sequence ID" value="MFB2834011.1"/>
    <property type="molecule type" value="Genomic_DNA"/>
</dbReference>
<accession>A0ABV4WGB2</accession>
<sequence>MVQTSDRQSAVLSRISDIVDRIMQSRPVYQEELTKNEVMEKFASLLNNILPEQLMVLDDENLTKRVKGVMSIELMTHLLDGLTPEEVETFNAAVEGR</sequence>
<keyword evidence="2" id="KW-1185">Reference proteome</keyword>
<name>A0ABV4WGB2_9CYAN</name>
<reference evidence="1 2" key="1">
    <citation type="submission" date="2024-09" db="EMBL/GenBank/DDBJ databases">
        <title>Floridaenema gen nov. (Aerosakkonemataceae, Aerosakkonematales ord. nov., Cyanobacteria) from benthic tropical and subtropical fresh waters, with the description of four new species.</title>
        <authorList>
            <person name="Moretto J.A."/>
            <person name="Berthold D.E."/>
            <person name="Lefler F.W."/>
            <person name="Huang I.-S."/>
            <person name="Laughinghouse H. IV."/>
        </authorList>
    </citation>
    <scope>NUCLEOTIDE SEQUENCE [LARGE SCALE GENOMIC DNA]</scope>
    <source>
        <strain evidence="1 2">BLCC-F167</strain>
    </source>
</reference>